<dbReference type="AlphaFoldDB" id="A0A557SYL3"/>
<organism evidence="1 2">
    <name type="scientific">Candidatus Nitrosocosmicus arcticus</name>
    <dbReference type="NCBI Taxonomy" id="2035267"/>
    <lineage>
        <taxon>Archaea</taxon>
        <taxon>Nitrososphaerota</taxon>
        <taxon>Nitrososphaeria</taxon>
        <taxon>Nitrososphaerales</taxon>
        <taxon>Nitrososphaeraceae</taxon>
        <taxon>Candidatus Nitrosocosmicus</taxon>
    </lineage>
</organism>
<dbReference type="Proteomes" id="UP000315289">
    <property type="component" value="Unassembled WGS sequence"/>
</dbReference>
<reference evidence="1 2" key="1">
    <citation type="journal article" date="2019" name="Front. Microbiol.">
        <title>Ammonia Oxidation by the Arctic Terrestrial Thaumarchaeote Candidatus Nitrosocosmicus arcticus Is Stimulated by Increasing Temperatures.</title>
        <authorList>
            <person name="Alves R.J.E."/>
            <person name="Kerou M."/>
            <person name="Zappe A."/>
            <person name="Bittner R."/>
            <person name="Abby S.S."/>
            <person name="Schmidt H.A."/>
            <person name="Pfeifer K."/>
            <person name="Schleper C."/>
        </authorList>
    </citation>
    <scope>NUCLEOTIDE SEQUENCE [LARGE SCALE GENOMIC DNA]</scope>
    <source>
        <strain evidence="1 2">Kfb</strain>
    </source>
</reference>
<proteinExistence type="predicted"/>
<protein>
    <submittedName>
        <fullName evidence="1">Uncharacterized protein</fullName>
    </submittedName>
</protein>
<evidence type="ECO:0000313" key="2">
    <source>
        <dbReference type="Proteomes" id="UP000315289"/>
    </source>
</evidence>
<sequence>MGLDMSRSFTYTSLRSFKGNDYLLNPVTYEVLEIINKRLNFMDF</sequence>
<evidence type="ECO:0000313" key="1">
    <source>
        <dbReference type="EMBL" id="TVP41691.1"/>
    </source>
</evidence>
<dbReference type="EMBL" id="VOAH01000001">
    <property type="protein sequence ID" value="TVP41691.1"/>
    <property type="molecule type" value="Genomic_DNA"/>
</dbReference>
<name>A0A557SYL3_9ARCH</name>
<keyword evidence="2" id="KW-1185">Reference proteome</keyword>
<gene>
    <name evidence="1" type="ORF">NARC_10097</name>
</gene>
<accession>A0A557SYL3</accession>
<comment type="caution">
    <text evidence="1">The sequence shown here is derived from an EMBL/GenBank/DDBJ whole genome shotgun (WGS) entry which is preliminary data.</text>
</comment>